<evidence type="ECO:0000256" key="1">
    <source>
        <dbReference type="ARBA" id="ARBA00022729"/>
    </source>
</evidence>
<feature type="transmembrane region" description="Helical" evidence="2">
    <location>
        <begin position="16"/>
        <end position="38"/>
    </location>
</feature>
<evidence type="ECO:0000259" key="3">
    <source>
        <dbReference type="PROSITE" id="PS51109"/>
    </source>
</evidence>
<feature type="domain" description="G5" evidence="3">
    <location>
        <begin position="376"/>
        <end position="455"/>
    </location>
</feature>
<dbReference type="AlphaFoldDB" id="A0A4R1PZR8"/>
<dbReference type="Pfam" id="PF12229">
    <property type="entry name" value="PG_binding_4"/>
    <property type="match status" value="1"/>
</dbReference>
<sequence>MQVTTIFSAVSQTTKLAIFFAIIFLLSTIGFLAANAVVTMTNTIYQGVMVADIDLGGLSEERAKQKLLAVYRARTAEPIQLMYASKTWTVSTANIELTIDADQLARAAYQVGRNGPIVAQLKERYLTVNQGYRIPLSISYNTEKLNQLLIGISQAIDIPPKDATLILLKENKLVLIPDEFGQKLNIVKTTEDITTSITTQGIFSINLTVDKTMPQTSSADLQEIDRVLASYTTQFDSSDTNRSENIYLAAKSINNTLVRRDDSFSFNLVVGPRLADRGFKKAPGYINGVLVPDWGGGVCQVSSTVYNAALMADMTIVERTSHIRPPAYLPLGQDATVADNLLDFIFRNTTSGNIYLKTDAVGNQLTVTILGKYSEHTPEIQIVATSTKTIEPKTIIKQDVTLELGKQEVEVDGLKGFLVTTYRIKKLNGKETSRELLSTDEFESVDTVVRIGSKAPKKTSK</sequence>
<dbReference type="InterPro" id="IPR022029">
    <property type="entry name" value="YoaR-like_PG-bd"/>
</dbReference>
<keyword evidence="2" id="KW-1133">Transmembrane helix</keyword>
<dbReference type="Proteomes" id="UP000295063">
    <property type="component" value="Unassembled WGS sequence"/>
</dbReference>
<dbReference type="InterPro" id="IPR052913">
    <property type="entry name" value="Glycopeptide_resist_protein"/>
</dbReference>
<organism evidence="4 5">
    <name type="scientific">Anaerospora hongkongensis</name>
    <dbReference type="NCBI Taxonomy" id="244830"/>
    <lineage>
        <taxon>Bacteria</taxon>
        <taxon>Bacillati</taxon>
        <taxon>Bacillota</taxon>
        <taxon>Negativicutes</taxon>
        <taxon>Selenomonadales</taxon>
        <taxon>Sporomusaceae</taxon>
        <taxon>Anaerospora</taxon>
    </lineage>
</organism>
<keyword evidence="1" id="KW-0732">Signal</keyword>
<dbReference type="InterPro" id="IPR011098">
    <property type="entry name" value="G5_dom"/>
</dbReference>
<dbReference type="EMBL" id="SLUI01000006">
    <property type="protein sequence ID" value="TCL37203.1"/>
    <property type="molecule type" value="Genomic_DNA"/>
</dbReference>
<dbReference type="SMART" id="SM01208">
    <property type="entry name" value="G5"/>
    <property type="match status" value="1"/>
</dbReference>
<evidence type="ECO:0000313" key="5">
    <source>
        <dbReference type="Proteomes" id="UP000295063"/>
    </source>
</evidence>
<dbReference type="PANTHER" id="PTHR35788">
    <property type="entry name" value="EXPORTED PROTEIN-RELATED"/>
    <property type="match status" value="1"/>
</dbReference>
<comment type="caution">
    <text evidence="4">The sequence shown here is derived from an EMBL/GenBank/DDBJ whole genome shotgun (WGS) entry which is preliminary data.</text>
</comment>
<dbReference type="Pfam" id="PF07501">
    <property type="entry name" value="G5"/>
    <property type="match status" value="1"/>
</dbReference>
<keyword evidence="5" id="KW-1185">Reference proteome</keyword>
<dbReference type="Pfam" id="PF04294">
    <property type="entry name" value="VanW"/>
    <property type="match status" value="1"/>
</dbReference>
<dbReference type="PANTHER" id="PTHR35788:SF1">
    <property type="entry name" value="EXPORTED PROTEIN"/>
    <property type="match status" value="1"/>
</dbReference>
<dbReference type="OrthoDB" id="9797191at2"/>
<gene>
    <name evidence="4" type="ORF">EV210_10669</name>
</gene>
<proteinExistence type="predicted"/>
<dbReference type="InterPro" id="IPR007391">
    <property type="entry name" value="Vancomycin_resist_VanW"/>
</dbReference>
<dbReference type="Gene3D" id="2.20.230.10">
    <property type="entry name" value="Resuscitation-promoting factor rpfb"/>
    <property type="match status" value="1"/>
</dbReference>
<protein>
    <submittedName>
        <fullName evidence="4">Vancomycin resistance protein YoaR</fullName>
    </submittedName>
</protein>
<evidence type="ECO:0000256" key="2">
    <source>
        <dbReference type="SAM" id="Phobius"/>
    </source>
</evidence>
<evidence type="ECO:0000313" key="4">
    <source>
        <dbReference type="EMBL" id="TCL37203.1"/>
    </source>
</evidence>
<name>A0A4R1PZR8_9FIRM</name>
<keyword evidence="2" id="KW-0472">Membrane</keyword>
<keyword evidence="2" id="KW-0812">Transmembrane</keyword>
<dbReference type="PROSITE" id="PS51109">
    <property type="entry name" value="G5"/>
    <property type="match status" value="1"/>
</dbReference>
<dbReference type="RefSeq" id="WP_132079384.1">
    <property type="nucleotide sequence ID" value="NZ_DAIMLW010000137.1"/>
</dbReference>
<accession>A0A4R1PZR8</accession>
<reference evidence="4 5" key="1">
    <citation type="submission" date="2019-03" db="EMBL/GenBank/DDBJ databases">
        <title>Genomic Encyclopedia of Type Strains, Phase IV (KMG-IV): sequencing the most valuable type-strain genomes for metagenomic binning, comparative biology and taxonomic classification.</title>
        <authorList>
            <person name="Goeker M."/>
        </authorList>
    </citation>
    <scope>NUCLEOTIDE SEQUENCE [LARGE SCALE GENOMIC DNA]</scope>
    <source>
        <strain evidence="4 5">DSM 15969</strain>
    </source>
</reference>